<dbReference type="EMBL" id="LR877146">
    <property type="protein sequence ID" value="CAD2213608.1"/>
    <property type="molecule type" value="Genomic_DNA"/>
</dbReference>
<accession>A0A7G2C1G6</accession>
<gene>
    <name evidence="1" type="ORF">ADEAN_000105100</name>
</gene>
<keyword evidence="2" id="KW-1185">Reference proteome</keyword>
<dbReference type="AlphaFoldDB" id="A0A7G2C1G6"/>
<reference evidence="1 2" key="1">
    <citation type="submission" date="2020-08" db="EMBL/GenBank/DDBJ databases">
        <authorList>
            <person name="Newling K."/>
            <person name="Davey J."/>
            <person name="Forrester S."/>
        </authorList>
    </citation>
    <scope>NUCLEOTIDE SEQUENCE [LARGE SCALE GENOMIC DNA]</scope>
    <source>
        <strain evidence="2">Crithidia deanei Carvalho (ATCC PRA-265)</strain>
    </source>
</reference>
<protein>
    <submittedName>
        <fullName evidence="1">Uncharacterized protein</fullName>
    </submittedName>
</protein>
<evidence type="ECO:0000313" key="2">
    <source>
        <dbReference type="Proteomes" id="UP000515908"/>
    </source>
</evidence>
<name>A0A7G2C1G6_9TRYP</name>
<dbReference type="Proteomes" id="UP000515908">
    <property type="component" value="Chromosome 02"/>
</dbReference>
<organism evidence="1 2">
    <name type="scientific">Angomonas deanei</name>
    <dbReference type="NCBI Taxonomy" id="59799"/>
    <lineage>
        <taxon>Eukaryota</taxon>
        <taxon>Discoba</taxon>
        <taxon>Euglenozoa</taxon>
        <taxon>Kinetoplastea</taxon>
        <taxon>Metakinetoplastina</taxon>
        <taxon>Trypanosomatida</taxon>
        <taxon>Trypanosomatidae</taxon>
        <taxon>Strigomonadinae</taxon>
        <taxon>Angomonas</taxon>
    </lineage>
</organism>
<dbReference type="VEuPathDB" id="TriTrypDB:ADEAN_000105100"/>
<sequence>MDPVDLRELLLLDRFSPPAPLDLRPAEAEEVPLDLLAELPFFLEAEALLEEVPDLPLLEEAADRLLFDEELERLLLEEEPDLPLLEDAPLREEEPLFPDLEDPVDRIDPLLLLRVGFFDDEEERFLPDDLDLDLDFDDDRFPDDDFGFLELDLDFDLLAIAMTVLTVL</sequence>
<proteinExistence type="predicted"/>
<evidence type="ECO:0000313" key="1">
    <source>
        <dbReference type="EMBL" id="CAD2213608.1"/>
    </source>
</evidence>